<dbReference type="EMBL" id="BGPR01046621">
    <property type="protein sequence ID" value="GBO23557.1"/>
    <property type="molecule type" value="Genomic_DNA"/>
</dbReference>
<name>A0A4Y2VIG7_ARAVE</name>
<keyword evidence="2" id="KW-1185">Reference proteome</keyword>
<protein>
    <submittedName>
        <fullName evidence="1">Uncharacterized protein</fullName>
    </submittedName>
</protein>
<gene>
    <name evidence="1" type="ORF">AVEN_188868_1</name>
</gene>
<comment type="caution">
    <text evidence="1">The sequence shown here is derived from an EMBL/GenBank/DDBJ whole genome shotgun (WGS) entry which is preliminary data.</text>
</comment>
<organism evidence="1 2">
    <name type="scientific">Araneus ventricosus</name>
    <name type="common">Orbweaver spider</name>
    <name type="synonym">Epeira ventricosa</name>
    <dbReference type="NCBI Taxonomy" id="182803"/>
    <lineage>
        <taxon>Eukaryota</taxon>
        <taxon>Metazoa</taxon>
        <taxon>Ecdysozoa</taxon>
        <taxon>Arthropoda</taxon>
        <taxon>Chelicerata</taxon>
        <taxon>Arachnida</taxon>
        <taxon>Araneae</taxon>
        <taxon>Araneomorphae</taxon>
        <taxon>Entelegynae</taxon>
        <taxon>Araneoidea</taxon>
        <taxon>Araneidae</taxon>
        <taxon>Araneus</taxon>
    </lineage>
</organism>
<sequence>MVMAIPNLRKTASSSTLLYGSDYLQVPYLRIRRYLQGALYMNETLFASTVPTDKAVDLQAFFLNSLCRYCILYKVKSMDFPASGQNCSNGKKRAYGAQKVLQCLRWSVLRCLGVLW</sequence>
<dbReference type="Proteomes" id="UP000499080">
    <property type="component" value="Unassembled WGS sequence"/>
</dbReference>
<evidence type="ECO:0000313" key="2">
    <source>
        <dbReference type="Proteomes" id="UP000499080"/>
    </source>
</evidence>
<reference evidence="1 2" key="1">
    <citation type="journal article" date="2019" name="Sci. Rep.">
        <title>Orb-weaving spider Araneus ventricosus genome elucidates the spidroin gene catalogue.</title>
        <authorList>
            <person name="Kono N."/>
            <person name="Nakamura H."/>
            <person name="Ohtoshi R."/>
            <person name="Moran D.A.P."/>
            <person name="Shinohara A."/>
            <person name="Yoshida Y."/>
            <person name="Fujiwara M."/>
            <person name="Mori M."/>
            <person name="Tomita M."/>
            <person name="Arakawa K."/>
        </authorList>
    </citation>
    <scope>NUCLEOTIDE SEQUENCE [LARGE SCALE GENOMIC DNA]</scope>
</reference>
<proteinExistence type="predicted"/>
<evidence type="ECO:0000313" key="1">
    <source>
        <dbReference type="EMBL" id="GBO23557.1"/>
    </source>
</evidence>
<accession>A0A4Y2VIG7</accession>
<dbReference type="AlphaFoldDB" id="A0A4Y2VIG7"/>